<proteinExistence type="predicted"/>
<organism evidence="1 2">
    <name type="scientific">Azospirillum baldaniorum</name>
    <dbReference type="NCBI Taxonomy" id="1064539"/>
    <lineage>
        <taxon>Bacteria</taxon>
        <taxon>Pseudomonadati</taxon>
        <taxon>Pseudomonadota</taxon>
        <taxon>Alphaproteobacteria</taxon>
        <taxon>Rhodospirillales</taxon>
        <taxon>Azospirillaceae</taxon>
        <taxon>Azospirillum</taxon>
    </lineage>
</organism>
<dbReference type="Proteomes" id="UP000007319">
    <property type="component" value="Plasmid AZOBR_p2"/>
</dbReference>
<name>A0A9P1NQ23_9PROT</name>
<keyword evidence="2" id="KW-1185">Reference proteome</keyword>
<keyword evidence="1" id="KW-0614">Plasmid</keyword>
<geneLocation type="plasmid" evidence="1 2">
    <name>AZOBR_p2</name>
</geneLocation>
<reference evidence="1 2" key="1">
    <citation type="journal article" date="2011" name="PLoS Genet.">
        <title>Azospirillum genomes reveal transition of bacteria from aquatic to terrestrial environments.</title>
        <authorList>
            <person name="Wisniewski-Dye F."/>
            <person name="Borziak K."/>
            <person name="Khalsa-Moyers G."/>
            <person name="Alexandre G."/>
            <person name="Sukharnikov L.O."/>
            <person name="Wuichet K."/>
            <person name="Hurst G.B."/>
            <person name="McDonald W.H."/>
            <person name="Robertson J.S."/>
            <person name="Barbe V."/>
            <person name="Calteau A."/>
            <person name="Rouy Z."/>
            <person name="Mangenot S."/>
            <person name="Prigent-Combaret C."/>
            <person name="Normand P."/>
            <person name="Boyer M."/>
            <person name="Siguier P."/>
            <person name="Dessaux Y."/>
            <person name="Elmerich C."/>
            <person name="Condemine G."/>
            <person name="Krishnen G."/>
            <person name="Kennedy I."/>
            <person name="Paterson A.H."/>
            <person name="Gonzalez V."/>
            <person name="Mavingui P."/>
            <person name="Zhulin I.B."/>
        </authorList>
    </citation>
    <scope>NUCLEOTIDE SEQUENCE [LARGE SCALE GENOMIC DNA]</scope>
    <source>
        <strain evidence="1 2">Sp245</strain>
    </source>
</reference>
<evidence type="ECO:0000313" key="1">
    <source>
        <dbReference type="EMBL" id="CCD01420.1"/>
    </source>
</evidence>
<protein>
    <submittedName>
        <fullName evidence="1">Uncharacterized protein</fullName>
    </submittedName>
</protein>
<accession>A0A9P1NQ23</accession>
<sequence>MAVRTSLRLTSFLYSANDSHLHP</sequence>
<dbReference type="KEGG" id="abs:AZOBR_p210084"/>
<dbReference type="EMBL" id="HE577329">
    <property type="protein sequence ID" value="CCD01420.1"/>
    <property type="molecule type" value="Genomic_DNA"/>
</dbReference>
<evidence type="ECO:0000313" key="2">
    <source>
        <dbReference type="Proteomes" id="UP000007319"/>
    </source>
</evidence>
<gene>
    <name evidence="1" type="ORF">AZOBR_p210084</name>
</gene>
<dbReference type="AlphaFoldDB" id="A0A9P1NQ23"/>